<reference evidence="1 2" key="1">
    <citation type="submission" date="2020-02" db="EMBL/GenBank/DDBJ databases">
        <title>Draft genome sequence of Haematococcus lacustris strain NIES-144.</title>
        <authorList>
            <person name="Morimoto D."/>
            <person name="Nakagawa S."/>
            <person name="Yoshida T."/>
            <person name="Sawayama S."/>
        </authorList>
    </citation>
    <scope>NUCLEOTIDE SEQUENCE [LARGE SCALE GENOMIC DNA]</scope>
    <source>
        <strain evidence="1 2">NIES-144</strain>
    </source>
</reference>
<evidence type="ECO:0000313" key="2">
    <source>
        <dbReference type="Proteomes" id="UP000485058"/>
    </source>
</evidence>
<feature type="non-terminal residue" evidence="1">
    <location>
        <position position="81"/>
    </location>
</feature>
<keyword evidence="2" id="KW-1185">Reference proteome</keyword>
<dbReference type="AlphaFoldDB" id="A0A699ZU15"/>
<accession>A0A699ZU15</accession>
<feature type="non-terminal residue" evidence="1">
    <location>
        <position position="1"/>
    </location>
</feature>
<evidence type="ECO:0000313" key="1">
    <source>
        <dbReference type="EMBL" id="GFH19482.1"/>
    </source>
</evidence>
<comment type="caution">
    <text evidence="1">The sequence shown here is derived from an EMBL/GenBank/DDBJ whole genome shotgun (WGS) entry which is preliminary data.</text>
</comment>
<sequence length="81" mass="7340">RELRQAAALLDLDDVTEDGYFPAGPGPDLTSGLAGTTAGGLAGGTGIGPGGDGPGNAGVGSAGASVGNFVLVVAACGGGAV</sequence>
<gene>
    <name evidence="1" type="ORF">HaLaN_16435</name>
</gene>
<name>A0A699ZU15_HAELA</name>
<dbReference type="Proteomes" id="UP000485058">
    <property type="component" value="Unassembled WGS sequence"/>
</dbReference>
<protein>
    <submittedName>
        <fullName evidence="1">Uncharacterized protein</fullName>
    </submittedName>
</protein>
<organism evidence="1 2">
    <name type="scientific">Haematococcus lacustris</name>
    <name type="common">Green alga</name>
    <name type="synonym">Haematococcus pluvialis</name>
    <dbReference type="NCBI Taxonomy" id="44745"/>
    <lineage>
        <taxon>Eukaryota</taxon>
        <taxon>Viridiplantae</taxon>
        <taxon>Chlorophyta</taxon>
        <taxon>core chlorophytes</taxon>
        <taxon>Chlorophyceae</taxon>
        <taxon>CS clade</taxon>
        <taxon>Chlamydomonadales</taxon>
        <taxon>Haematococcaceae</taxon>
        <taxon>Haematococcus</taxon>
    </lineage>
</organism>
<proteinExistence type="predicted"/>
<dbReference type="EMBL" id="BLLF01001470">
    <property type="protein sequence ID" value="GFH19482.1"/>
    <property type="molecule type" value="Genomic_DNA"/>
</dbReference>